<keyword evidence="1" id="KW-0812">Transmembrane</keyword>
<evidence type="ECO:0000313" key="3">
    <source>
        <dbReference type="Proteomes" id="UP001225646"/>
    </source>
</evidence>
<comment type="caution">
    <text evidence="2">The sequence shown here is derived from an EMBL/GenBank/DDBJ whole genome shotgun (WGS) entry which is preliminary data.</text>
</comment>
<keyword evidence="3" id="KW-1185">Reference proteome</keyword>
<name>A0ABT9VNA5_9BACI</name>
<organism evidence="2 3">
    <name type="scientific">Aeribacillus alveayuensis</name>
    <dbReference type="NCBI Taxonomy" id="279215"/>
    <lineage>
        <taxon>Bacteria</taxon>
        <taxon>Bacillati</taxon>
        <taxon>Bacillota</taxon>
        <taxon>Bacilli</taxon>
        <taxon>Bacillales</taxon>
        <taxon>Bacillaceae</taxon>
        <taxon>Aeribacillus</taxon>
    </lineage>
</organism>
<dbReference type="EMBL" id="JAUSTR010000004">
    <property type="protein sequence ID" value="MDQ0162458.1"/>
    <property type="molecule type" value="Genomic_DNA"/>
</dbReference>
<dbReference type="Proteomes" id="UP001225646">
    <property type="component" value="Unassembled WGS sequence"/>
</dbReference>
<evidence type="ECO:0000256" key="1">
    <source>
        <dbReference type="SAM" id="Phobius"/>
    </source>
</evidence>
<gene>
    <name evidence="2" type="ORF">J2S06_001535</name>
</gene>
<dbReference type="Pfam" id="PF12679">
    <property type="entry name" value="ABC2_membrane_2"/>
    <property type="match status" value="1"/>
</dbReference>
<reference evidence="2 3" key="1">
    <citation type="submission" date="2023-07" db="EMBL/GenBank/DDBJ databases">
        <title>Genomic Encyclopedia of Type Strains, Phase IV (KMG-IV): sequencing the most valuable type-strain genomes for metagenomic binning, comparative biology and taxonomic classification.</title>
        <authorList>
            <person name="Goeker M."/>
        </authorList>
    </citation>
    <scope>NUCLEOTIDE SEQUENCE [LARGE SCALE GENOMIC DNA]</scope>
    <source>
        <strain evidence="2 3">DSM 19092</strain>
    </source>
</reference>
<feature type="transmembrane region" description="Helical" evidence="1">
    <location>
        <begin position="12"/>
        <end position="37"/>
    </location>
</feature>
<keyword evidence="1" id="KW-0472">Membrane</keyword>
<feature type="transmembrane region" description="Helical" evidence="1">
    <location>
        <begin position="49"/>
        <end position="70"/>
    </location>
</feature>
<accession>A0ABT9VNA5</accession>
<feature type="transmembrane region" description="Helical" evidence="1">
    <location>
        <begin position="77"/>
        <end position="96"/>
    </location>
</feature>
<keyword evidence="1" id="KW-1133">Transmembrane helix</keyword>
<proteinExistence type="predicted"/>
<dbReference type="RefSeq" id="WP_419151883.1">
    <property type="nucleotide sequence ID" value="NZ_JAUSTR010000004.1"/>
</dbReference>
<sequence>MSTPIKRWEIVTGYLLGFGLFTIVQSFVIVTYCVYVLDIWMAGDFWQLSVVTFLLAITALTLATLLSAFTNKTKKDLLISIVSPMIMKFAVLYNYLLKCNNQYKTSVALN</sequence>
<evidence type="ECO:0000313" key="2">
    <source>
        <dbReference type="EMBL" id="MDQ0162458.1"/>
    </source>
</evidence>
<protein>
    <submittedName>
        <fullName evidence="2">Uncharacterized protein</fullName>
    </submittedName>
</protein>